<evidence type="ECO:0000313" key="2">
    <source>
        <dbReference type="EMBL" id="OQE30675.1"/>
    </source>
</evidence>
<dbReference type="EMBL" id="MLQL01000002">
    <property type="protein sequence ID" value="OQE30675.1"/>
    <property type="molecule type" value="Genomic_DNA"/>
</dbReference>
<evidence type="ECO:0000313" key="3">
    <source>
        <dbReference type="Proteomes" id="UP000191342"/>
    </source>
</evidence>
<organism evidence="2 3">
    <name type="scientific">Penicillium flavigenum</name>
    <dbReference type="NCBI Taxonomy" id="254877"/>
    <lineage>
        <taxon>Eukaryota</taxon>
        <taxon>Fungi</taxon>
        <taxon>Dikarya</taxon>
        <taxon>Ascomycota</taxon>
        <taxon>Pezizomycotina</taxon>
        <taxon>Eurotiomycetes</taxon>
        <taxon>Eurotiomycetidae</taxon>
        <taxon>Eurotiales</taxon>
        <taxon>Aspergillaceae</taxon>
        <taxon>Penicillium</taxon>
    </lineage>
</organism>
<gene>
    <name evidence="2" type="ORF">PENFLA_c002G08599</name>
</gene>
<protein>
    <submittedName>
        <fullName evidence="2">Uncharacterized protein</fullName>
    </submittedName>
</protein>
<keyword evidence="3" id="KW-1185">Reference proteome</keyword>
<accession>A0A1V6TWE0</accession>
<sequence>MANGRETMAEALSPRNATAADVESVECDTTFLSCTQLAVPKQPCLRTWQSLAGSLPLRATTAWQRMER</sequence>
<dbReference type="AlphaFoldDB" id="A0A1V6TWE0"/>
<reference evidence="3" key="1">
    <citation type="journal article" date="2017" name="Nat. Microbiol.">
        <title>Global analysis of biosynthetic gene clusters reveals vast potential of secondary metabolite production in Penicillium species.</title>
        <authorList>
            <person name="Nielsen J.C."/>
            <person name="Grijseels S."/>
            <person name="Prigent S."/>
            <person name="Ji B."/>
            <person name="Dainat J."/>
            <person name="Nielsen K.F."/>
            <person name="Frisvad J.C."/>
            <person name="Workman M."/>
            <person name="Nielsen J."/>
        </authorList>
    </citation>
    <scope>NUCLEOTIDE SEQUENCE [LARGE SCALE GENOMIC DNA]</scope>
    <source>
        <strain evidence="3">IBT 14082</strain>
    </source>
</reference>
<comment type="caution">
    <text evidence="2">The sequence shown here is derived from an EMBL/GenBank/DDBJ whole genome shotgun (WGS) entry which is preliminary data.</text>
</comment>
<name>A0A1V6TWE0_9EURO</name>
<dbReference type="Proteomes" id="UP000191342">
    <property type="component" value="Unassembled WGS sequence"/>
</dbReference>
<feature type="region of interest" description="Disordered" evidence="1">
    <location>
        <begin position="1"/>
        <end position="20"/>
    </location>
</feature>
<proteinExistence type="predicted"/>
<evidence type="ECO:0000256" key="1">
    <source>
        <dbReference type="SAM" id="MobiDB-lite"/>
    </source>
</evidence>